<reference evidence="2 3" key="1">
    <citation type="submission" date="2017-05" db="EMBL/GenBank/DDBJ databases">
        <title>Vagococcus spp. assemblies.</title>
        <authorList>
            <person name="Gulvik C.A."/>
        </authorList>
    </citation>
    <scope>NUCLEOTIDE SEQUENCE [LARGE SCALE GENOMIC DNA]</scope>
    <source>
        <strain evidence="2 3">SS1994</strain>
    </source>
</reference>
<dbReference type="OrthoDB" id="9794653at2"/>
<evidence type="ECO:0000313" key="3">
    <source>
        <dbReference type="Proteomes" id="UP000288490"/>
    </source>
</evidence>
<dbReference type="Pfam" id="PF03083">
    <property type="entry name" value="MtN3_slv"/>
    <property type="match status" value="1"/>
</dbReference>
<keyword evidence="1" id="KW-1133">Transmembrane helix</keyword>
<evidence type="ECO:0000313" key="2">
    <source>
        <dbReference type="EMBL" id="RST92814.1"/>
    </source>
</evidence>
<keyword evidence="1" id="KW-0812">Transmembrane</keyword>
<dbReference type="GO" id="GO:0016020">
    <property type="term" value="C:membrane"/>
    <property type="evidence" value="ECO:0007669"/>
    <property type="project" value="InterPro"/>
</dbReference>
<proteinExistence type="predicted"/>
<dbReference type="AlphaFoldDB" id="A0A429ZGP8"/>
<organism evidence="2 3">
    <name type="scientific">Vagococcus bubulae</name>
    <dbReference type="NCBI Taxonomy" id="1977868"/>
    <lineage>
        <taxon>Bacteria</taxon>
        <taxon>Bacillati</taxon>
        <taxon>Bacillota</taxon>
        <taxon>Bacilli</taxon>
        <taxon>Lactobacillales</taxon>
        <taxon>Enterococcaceae</taxon>
        <taxon>Vagococcus</taxon>
    </lineage>
</organism>
<comment type="caution">
    <text evidence="2">The sequence shown here is derived from an EMBL/GenBank/DDBJ whole genome shotgun (WGS) entry which is preliminary data.</text>
</comment>
<evidence type="ECO:0000256" key="1">
    <source>
        <dbReference type="SAM" id="Phobius"/>
    </source>
</evidence>
<dbReference type="EMBL" id="NGJT01000014">
    <property type="protein sequence ID" value="RST92814.1"/>
    <property type="molecule type" value="Genomic_DNA"/>
</dbReference>
<accession>A0A429ZGP8</accession>
<dbReference type="RefSeq" id="WP_125957958.1">
    <property type="nucleotide sequence ID" value="NZ_JAQEJV010000014.1"/>
</dbReference>
<feature type="transmembrane region" description="Helical" evidence="1">
    <location>
        <begin position="16"/>
        <end position="36"/>
    </location>
</feature>
<gene>
    <name evidence="2" type="ORF">CBF36_08150</name>
</gene>
<dbReference type="Gene3D" id="1.20.1280.290">
    <property type="match status" value="1"/>
</dbReference>
<dbReference type="Proteomes" id="UP000288490">
    <property type="component" value="Unassembled WGS sequence"/>
</dbReference>
<feature type="transmembrane region" description="Helical" evidence="1">
    <location>
        <begin position="76"/>
        <end position="95"/>
    </location>
</feature>
<name>A0A429ZGP8_9ENTE</name>
<protein>
    <submittedName>
        <fullName evidence="2">Uncharacterized protein</fullName>
    </submittedName>
</protein>
<feature type="transmembrane region" description="Helical" evidence="1">
    <location>
        <begin position="51"/>
        <end position="69"/>
    </location>
</feature>
<sequence>MSDSKPVKKKDTQSKVINYISWIATITAILMYVSYIPQISNNIAGDKGSPIQPLVAAINCTLWVAYGFFKHPRDWPLVLANFPGIIFGLITFLTAL</sequence>
<keyword evidence="1" id="KW-0472">Membrane</keyword>
<dbReference type="InterPro" id="IPR004316">
    <property type="entry name" value="SWEET_rpt"/>
</dbReference>
<keyword evidence="3" id="KW-1185">Reference proteome</keyword>